<proteinExistence type="predicted"/>
<organism evidence="2 3">
    <name type="scientific">Zopfia rhizophila CBS 207.26</name>
    <dbReference type="NCBI Taxonomy" id="1314779"/>
    <lineage>
        <taxon>Eukaryota</taxon>
        <taxon>Fungi</taxon>
        <taxon>Dikarya</taxon>
        <taxon>Ascomycota</taxon>
        <taxon>Pezizomycotina</taxon>
        <taxon>Dothideomycetes</taxon>
        <taxon>Dothideomycetes incertae sedis</taxon>
        <taxon>Zopfiaceae</taxon>
        <taxon>Zopfia</taxon>
    </lineage>
</organism>
<dbReference type="Proteomes" id="UP000800200">
    <property type="component" value="Unassembled WGS sequence"/>
</dbReference>
<evidence type="ECO:0000313" key="3">
    <source>
        <dbReference type="Proteomes" id="UP000800200"/>
    </source>
</evidence>
<dbReference type="AlphaFoldDB" id="A0A6A6EPX4"/>
<evidence type="ECO:0000256" key="1">
    <source>
        <dbReference type="SAM" id="MobiDB-lite"/>
    </source>
</evidence>
<name>A0A6A6EPX4_9PEZI</name>
<gene>
    <name evidence="2" type="ORF">K469DRAFT_715120</name>
</gene>
<feature type="compositionally biased region" description="Polar residues" evidence="1">
    <location>
        <begin position="21"/>
        <end position="42"/>
    </location>
</feature>
<feature type="region of interest" description="Disordered" evidence="1">
    <location>
        <begin position="21"/>
        <end position="134"/>
    </location>
</feature>
<sequence>MPPRISSPRLSQVTVSANLYQPFNPNLASPTSTVIFQPSPESHQPLPQPSHPCLQFPSHIPLHFTPIPSKHQPNPIQLPNSPPQPQSPQPLSSLSAPPPIHQPNTDKIPQPAHAPRRPRNCTSPDTRRKLPIPH</sequence>
<keyword evidence="3" id="KW-1185">Reference proteome</keyword>
<evidence type="ECO:0000313" key="2">
    <source>
        <dbReference type="EMBL" id="KAF2193083.1"/>
    </source>
</evidence>
<protein>
    <submittedName>
        <fullName evidence="2">Uncharacterized protein</fullName>
    </submittedName>
</protein>
<dbReference type="EMBL" id="ML994614">
    <property type="protein sequence ID" value="KAF2193083.1"/>
    <property type="molecule type" value="Genomic_DNA"/>
</dbReference>
<accession>A0A6A6EPX4</accession>
<reference evidence="2" key="1">
    <citation type="journal article" date="2020" name="Stud. Mycol.">
        <title>101 Dothideomycetes genomes: a test case for predicting lifestyles and emergence of pathogens.</title>
        <authorList>
            <person name="Haridas S."/>
            <person name="Albert R."/>
            <person name="Binder M."/>
            <person name="Bloem J."/>
            <person name="Labutti K."/>
            <person name="Salamov A."/>
            <person name="Andreopoulos B."/>
            <person name="Baker S."/>
            <person name="Barry K."/>
            <person name="Bills G."/>
            <person name="Bluhm B."/>
            <person name="Cannon C."/>
            <person name="Castanera R."/>
            <person name="Culley D."/>
            <person name="Daum C."/>
            <person name="Ezra D."/>
            <person name="Gonzalez J."/>
            <person name="Henrissat B."/>
            <person name="Kuo A."/>
            <person name="Liang C."/>
            <person name="Lipzen A."/>
            <person name="Lutzoni F."/>
            <person name="Magnuson J."/>
            <person name="Mondo S."/>
            <person name="Nolan M."/>
            <person name="Ohm R."/>
            <person name="Pangilinan J."/>
            <person name="Park H.-J."/>
            <person name="Ramirez L."/>
            <person name="Alfaro M."/>
            <person name="Sun H."/>
            <person name="Tritt A."/>
            <person name="Yoshinaga Y."/>
            <person name="Zwiers L.-H."/>
            <person name="Turgeon B."/>
            <person name="Goodwin S."/>
            <person name="Spatafora J."/>
            <person name="Crous P."/>
            <person name="Grigoriev I."/>
        </authorList>
    </citation>
    <scope>NUCLEOTIDE SEQUENCE</scope>
    <source>
        <strain evidence="2">CBS 207.26</strain>
    </source>
</reference>